<evidence type="ECO:0000256" key="8">
    <source>
        <dbReference type="ARBA" id="ARBA00023055"/>
    </source>
</evidence>
<keyword evidence="14" id="KW-1185">Reference proteome</keyword>
<evidence type="ECO:0000256" key="4">
    <source>
        <dbReference type="ARBA" id="ARBA00018070"/>
    </source>
</evidence>
<dbReference type="Pfam" id="PF13329">
    <property type="entry name" value="ATG2_CAD"/>
    <property type="match status" value="3"/>
</dbReference>
<dbReference type="PANTHER" id="PTHR13190:SF1">
    <property type="entry name" value="AUTOPHAGY-RELATED 2, ISOFORM A"/>
    <property type="match status" value="1"/>
</dbReference>
<dbReference type="PANTHER" id="PTHR13190">
    <property type="entry name" value="AUTOPHAGY-RELATED 2, ISOFORM A"/>
    <property type="match status" value="1"/>
</dbReference>
<evidence type="ECO:0000256" key="12">
    <source>
        <dbReference type="SAM" id="MobiDB-lite"/>
    </source>
</evidence>
<dbReference type="GO" id="GO:0032266">
    <property type="term" value="F:phosphatidylinositol-3-phosphate binding"/>
    <property type="evidence" value="ECO:0007669"/>
    <property type="project" value="TreeGrafter"/>
</dbReference>
<dbReference type="OrthoDB" id="18982at2759"/>
<dbReference type="EMBL" id="NKXS01007711">
    <property type="protein sequence ID" value="PIM99241.1"/>
    <property type="molecule type" value="Genomic_DNA"/>
</dbReference>
<keyword evidence="8" id="KW-0445">Lipid transport</keyword>
<dbReference type="GO" id="GO:0061709">
    <property type="term" value="P:reticulophagy"/>
    <property type="evidence" value="ECO:0007669"/>
    <property type="project" value="TreeGrafter"/>
</dbReference>
<comment type="caution">
    <text evidence="13">The sequence shown here is derived from an EMBL/GenBank/DDBJ whole genome shotgun (WGS) entry which is preliminary data.</text>
</comment>
<evidence type="ECO:0000313" key="13">
    <source>
        <dbReference type="EMBL" id="PIM99241.1"/>
    </source>
</evidence>
<dbReference type="GO" id="GO:0061908">
    <property type="term" value="C:phagophore"/>
    <property type="evidence" value="ECO:0007669"/>
    <property type="project" value="TreeGrafter"/>
</dbReference>
<evidence type="ECO:0000256" key="11">
    <source>
        <dbReference type="ARBA" id="ARBA00024615"/>
    </source>
</evidence>
<comment type="catalytic activity">
    <reaction evidence="10">
        <text>a 1,2-diacyl-sn-glycero-3-phospho-L-serine(in) = a 1,2-diacyl-sn-glycero-3-phospho-L-serine(out)</text>
        <dbReference type="Rhea" id="RHEA:38663"/>
        <dbReference type="ChEBI" id="CHEBI:57262"/>
    </reaction>
</comment>
<dbReference type="STRING" id="429701.A0A2G9G211"/>
<evidence type="ECO:0000256" key="3">
    <source>
        <dbReference type="ARBA" id="ARBA00009714"/>
    </source>
</evidence>
<reference evidence="14" key="1">
    <citation type="journal article" date="2018" name="Gigascience">
        <title>Genome assembly of the Pink Ipe (Handroanthus impetiginosus, Bignoniaceae), a highly valued, ecologically keystone Neotropical timber forest tree.</title>
        <authorList>
            <person name="Silva-Junior O.B."/>
            <person name="Grattapaglia D."/>
            <person name="Novaes E."/>
            <person name="Collevatti R.G."/>
        </authorList>
    </citation>
    <scope>NUCLEOTIDE SEQUENCE [LARGE SCALE GENOMIC DNA]</scope>
    <source>
        <strain evidence="14">cv. UFG-1</strain>
    </source>
</reference>
<protein>
    <recommendedName>
        <fullName evidence="4">Autophagy-related protein 2</fullName>
    </recommendedName>
</protein>
<dbReference type="GO" id="GO:0006869">
    <property type="term" value="P:lipid transport"/>
    <property type="evidence" value="ECO:0007669"/>
    <property type="project" value="UniProtKB-KW"/>
</dbReference>
<evidence type="ECO:0000256" key="6">
    <source>
        <dbReference type="ARBA" id="ARBA00022824"/>
    </source>
</evidence>
<gene>
    <name evidence="13" type="ORF">CDL12_28268</name>
</gene>
<organism evidence="13 14">
    <name type="scientific">Handroanthus impetiginosus</name>
    <dbReference type="NCBI Taxonomy" id="429701"/>
    <lineage>
        <taxon>Eukaryota</taxon>
        <taxon>Viridiplantae</taxon>
        <taxon>Streptophyta</taxon>
        <taxon>Embryophyta</taxon>
        <taxon>Tracheophyta</taxon>
        <taxon>Spermatophyta</taxon>
        <taxon>Magnoliopsida</taxon>
        <taxon>eudicotyledons</taxon>
        <taxon>Gunneridae</taxon>
        <taxon>Pentapetalae</taxon>
        <taxon>asterids</taxon>
        <taxon>lamiids</taxon>
        <taxon>Lamiales</taxon>
        <taxon>Bignoniaceae</taxon>
        <taxon>Crescentiina</taxon>
        <taxon>Tabebuia alliance</taxon>
        <taxon>Handroanthus</taxon>
    </lineage>
</organism>
<comment type="similarity">
    <text evidence="3">Belongs to the ATG2 family.</text>
</comment>
<feature type="compositionally biased region" description="Basic and acidic residues" evidence="12">
    <location>
        <begin position="1922"/>
        <end position="1931"/>
    </location>
</feature>
<dbReference type="Proteomes" id="UP000231279">
    <property type="component" value="Unassembled WGS sequence"/>
</dbReference>
<evidence type="ECO:0000256" key="7">
    <source>
        <dbReference type="ARBA" id="ARBA00023006"/>
    </source>
</evidence>
<proteinExistence type="inferred from homology"/>
<feature type="region of interest" description="Disordered" evidence="12">
    <location>
        <begin position="1922"/>
        <end position="1941"/>
    </location>
</feature>
<sequence length="1941" mass="213713">MFSWNISKSAEAMFSRWAMKRICKFLLKKKLGKFILGDIDLNQLDVQLGAGTIQLSDLALNVDYINEKFGTTAILVKEGSIGSLMGTMPWKDGGCRIEVNELEIVLAPRKVKVSRDEFDTCCHSTNGDNSSSHDFRKPENETPSSGVANASVDVHEGVKAIAKIVKWLLTSFNVKIKKLIVAFDPLLEEKNKKGLDKILVLRINEVECGTHISEDASSSGFTTAHNFLGLSRLTNFVKFQGAVLELLHVDGLDHQSPPEFSTETTIGSCFSGSSSSVNMVTVISGEKGGFSGNLKLSLPWRNGSLDVQKVDVDLHIEPLELRLQPSTIRCFIFMWEVFRGIGGEGVDPAHRPSDSLSASISSCMLPSDKGLFGYEDFVTECCLMEEEPVNTLLSESHLISDWVSRSQKKINEDEPDFGASAHQFFECFDELRNSQSALGNSGMWNWTCSVFSAITAASGLASGSLHVPSDQQHVETNFSAAIAKVSLLLSLIDDDQKQSQMKDDNANIDFHIHCVCAQFVESCLQFQIRPQEMNFEVIVQHIQLVDHLCSKNDLVAHKVHGCNDKFKSEIVLIRKMQDGVQGALLTYQDSNKDRATDSVDISLSVQDRNECCHMLNSKGIFGKDASVTLLKTSGVSRCHVSVNSGSSGGSSLGPISFSLKLPSLVCWVNFDLITMTIEFLGEMENCIETTEKGSDFVLESTAKAYGFSPLSDQGKISNPRSTNSSIKKIVEGSVFLANARIILCFPPKDCKDFSSYSSGNQFIAFDFMSPTSVGKDVKSANPTLVSSLDKRHPGNASCSLNLNFGDFYIFSIVGSETYNRNEASFSVEKIISVVNQTGHLSLVSMFWQEGSTTGPWIAEKAKLLASSDNGRSHDKAVGKGREFASARTVKDRKNFDTCARQEILSSSAFFLRGQLPSVTINLDKCQYLNMCGLLNQMFDHFSCIGSEAVRTREDHSPIQTSILVECDSLTVSVAIEPAGDVKCPMRSELPGSWFSITLQVDKFELLSVSNIGGIRSANFLWVAHRQGGLWGSVTEGPCEEFLLISCSDSTMGRGDGEGSNVLSSSHSGSDIIILWDPESNRNFTSISVRCTTIIAAGGRLDWFNTIFSFFSPPSSEFEQAGNNDPDKTRGSSFILNLVDVGLSYEPYYEKLTANQSSDLNTGESKDEFYVACLLAASSFKLSNTTAIDCTEGEYKIRLQDLGLLICKASDSKLVGCAYSAEHLSKIGYVKVAQEADLEVLFRTNCENSHMWELECAESNIMLNTCHDTTFGLMRLASQLQKFFAPDMQDYILHLENRWNNVQQVHEYSDERESSVEVSPSLSRTETSLDKKSEISSLMDEISEDVFQLDGSSDCQVEIFESHHCQLVNDSSLVDCGATSAEEKMPEFIEEHFLSDVRPLSELPPKSQSPDVLSCKTGGIGEARIGNGGWYADTSLRIVENHVSKVEQSNLQKPAEFEVSATNPDHVGVAKAEGRIILRNMNVIWRMYGGFDWSNFLNTSESSAVPCARDATVCLELELRGIEFDYDIYPDGEISASRLCLTIQEFYLNDRSDDAPWKLVLGYYQSKKHPRKFSSKAFKLNLETVKPDPSIRIEENRLCIALLPVCLHLHQTQLDFLISFFGGKNSSADSSQNAPLGLNKSGDPFEKIDNLQGRAISEEAFLTYFQKFDIWPMLIRVDYSPCRVDLSALSGGKYVELVNIVPWKGVELQLKHVQGVGLYGWSRVCETILGEWLEDISQNQIHKLLKGLPPIKSLVAVGSGAAKLVSLPVKSYKKDHRLLKGMQRGTFAFLRSISLEAIDLGVHLSAGAHNILLQAEHILASIPSSVPWPIESRASTNVKSNQPVDAQQGFQQAYQSISDGLGKSASALVQTPLKRYQRGASVGSALASAVQSVPAAAMAPASATARAVHCAFLGFRNSLDPERKRESLEKYSGRTPPQETMQ</sequence>
<evidence type="ECO:0000313" key="14">
    <source>
        <dbReference type="Proteomes" id="UP000231279"/>
    </source>
</evidence>
<evidence type="ECO:0000256" key="9">
    <source>
        <dbReference type="ARBA" id="ARBA00023136"/>
    </source>
</evidence>
<dbReference type="GO" id="GO:0005789">
    <property type="term" value="C:endoplasmic reticulum membrane"/>
    <property type="evidence" value="ECO:0007669"/>
    <property type="project" value="UniProtKB-SubCell"/>
</dbReference>
<keyword evidence="9" id="KW-0472">Membrane</keyword>
<dbReference type="GO" id="GO:0000422">
    <property type="term" value="P:autophagy of mitochondrion"/>
    <property type="evidence" value="ECO:0007669"/>
    <property type="project" value="TreeGrafter"/>
</dbReference>
<evidence type="ECO:0000256" key="5">
    <source>
        <dbReference type="ARBA" id="ARBA00022448"/>
    </source>
</evidence>
<feature type="compositionally biased region" description="Basic and acidic residues" evidence="12">
    <location>
        <begin position="131"/>
        <end position="140"/>
    </location>
</feature>
<evidence type="ECO:0000256" key="1">
    <source>
        <dbReference type="ARBA" id="ARBA00004406"/>
    </source>
</evidence>
<comment type="catalytic activity">
    <reaction evidence="11">
        <text>a 1,2-diacyl-sn-glycero-3-phosphoethanolamine(in) = a 1,2-diacyl-sn-glycero-3-phosphoethanolamine(out)</text>
        <dbReference type="Rhea" id="RHEA:38895"/>
        <dbReference type="ChEBI" id="CHEBI:64612"/>
    </reaction>
</comment>
<dbReference type="GO" id="GO:0034045">
    <property type="term" value="C:phagophore assembly site membrane"/>
    <property type="evidence" value="ECO:0007669"/>
    <property type="project" value="UniProtKB-SubCell"/>
</dbReference>
<keyword evidence="7" id="KW-0072">Autophagy</keyword>
<evidence type="ECO:0000256" key="10">
    <source>
        <dbReference type="ARBA" id="ARBA00024479"/>
    </source>
</evidence>
<keyword evidence="6" id="KW-0256">Endoplasmic reticulum</keyword>
<dbReference type="GO" id="GO:0043495">
    <property type="term" value="F:protein-membrane adaptor activity"/>
    <property type="evidence" value="ECO:0007669"/>
    <property type="project" value="TreeGrafter"/>
</dbReference>
<dbReference type="GO" id="GO:0000045">
    <property type="term" value="P:autophagosome assembly"/>
    <property type="evidence" value="ECO:0007669"/>
    <property type="project" value="TreeGrafter"/>
</dbReference>
<dbReference type="GO" id="GO:0061723">
    <property type="term" value="P:glycophagy"/>
    <property type="evidence" value="ECO:0007669"/>
    <property type="project" value="TreeGrafter"/>
</dbReference>
<comment type="subcellular location">
    <subcellularLocation>
        <location evidence="1">Endoplasmic reticulum membrane</location>
        <topology evidence="1">Peripheral membrane protein</topology>
    </subcellularLocation>
    <subcellularLocation>
        <location evidence="2">Preautophagosomal structure membrane</location>
        <topology evidence="2">Peripheral membrane protein</topology>
    </subcellularLocation>
</comment>
<keyword evidence="5" id="KW-0813">Transport</keyword>
<name>A0A2G9G211_9LAMI</name>
<feature type="region of interest" description="Disordered" evidence="12">
    <location>
        <begin position="124"/>
        <end position="148"/>
    </location>
</feature>
<accession>A0A2G9G211</accession>
<dbReference type="InterPro" id="IPR026849">
    <property type="entry name" value="ATG2"/>
</dbReference>
<dbReference type="GO" id="GO:0034727">
    <property type="term" value="P:piecemeal microautophagy of the nucleus"/>
    <property type="evidence" value="ECO:0007669"/>
    <property type="project" value="TreeGrafter"/>
</dbReference>
<evidence type="ECO:0000256" key="2">
    <source>
        <dbReference type="ARBA" id="ARBA00004623"/>
    </source>
</evidence>